<organism evidence="14 15">
    <name type="scientific">Amycolatopsis nalaikhensis</name>
    <dbReference type="NCBI Taxonomy" id="715472"/>
    <lineage>
        <taxon>Bacteria</taxon>
        <taxon>Bacillati</taxon>
        <taxon>Actinomycetota</taxon>
        <taxon>Actinomycetes</taxon>
        <taxon>Pseudonocardiales</taxon>
        <taxon>Pseudonocardiaceae</taxon>
        <taxon>Amycolatopsis</taxon>
    </lineage>
</organism>
<dbReference type="InterPro" id="IPR055123">
    <property type="entry name" value="SpnB-like_Rossmann"/>
</dbReference>
<dbReference type="InterPro" id="IPR020806">
    <property type="entry name" value="PKS_PP-bd"/>
</dbReference>
<keyword evidence="3" id="KW-0596">Phosphopantetheine</keyword>
<dbReference type="SUPFAM" id="SSF47336">
    <property type="entry name" value="ACP-like"/>
    <property type="match status" value="1"/>
</dbReference>
<feature type="domain" description="Ketosynthase family 3 (KS3)" evidence="12">
    <location>
        <begin position="33"/>
        <end position="456"/>
    </location>
</feature>
<dbReference type="Pfam" id="PF00109">
    <property type="entry name" value="ketoacyl-synt"/>
    <property type="match status" value="1"/>
</dbReference>
<dbReference type="InterPro" id="IPR014031">
    <property type="entry name" value="Ketoacyl_synth_C"/>
</dbReference>
<dbReference type="InterPro" id="IPR001227">
    <property type="entry name" value="Ac_transferase_dom_sf"/>
</dbReference>
<dbReference type="SMART" id="SM00825">
    <property type="entry name" value="PKS_KS"/>
    <property type="match status" value="1"/>
</dbReference>
<comment type="pathway">
    <text evidence="2">Antibiotic biosynthesis.</text>
</comment>
<dbReference type="InterPro" id="IPR006162">
    <property type="entry name" value="Ppantetheine_attach_site"/>
</dbReference>
<dbReference type="SUPFAM" id="SSF51735">
    <property type="entry name" value="NAD(P)-binding Rossmann-fold domains"/>
    <property type="match status" value="2"/>
</dbReference>
<evidence type="ECO:0000256" key="2">
    <source>
        <dbReference type="ARBA" id="ARBA00004792"/>
    </source>
</evidence>
<sequence>MDNEEKLRRYLKRAVAELDDTQARLAEAERRATEPIAIVGMGCRFPGGADTPEKFWALLENGVDTVAEVPGDRGWDLAALYDPELSRPGTSYVRSGAFLDAAGDFDADFFGVSPREALTMDPQQRVLLETSWEAVERAGIDPASLRGERVGVFAGTNGQDYGNLLLQAPEGEGYLSTGSAASVVSGRISYTLGLEGPSVTVDTACSSSLVTLHLAAQALRSGECSLALAGGATVVCTTDLFAEFSKQGGLSRDGRCKPFSAAADGFGIAEGAGMLLVERLSDAQRLGHPVLAVVRGSAVNSDGASNGITAPNGPSQQRVIRQALTAAGLSTSDVDVVEAHGTGTSLGDPIEADALLATYGRGRTEPLYLGSVKSNVGHTQAAAGVAGVIKMVLALRHDLLPPTLHADEPTPHVDWTSGAVSLLTEARPWPESDRPRRAAVSSFGISGTNAHVILEQAPAVVSEKQCSNTVIHSRAGAGPVPLPLSGRTPEALRAQAARVLDVVRSGARLVDVGFSLARSRAGHEHRAVVVGDPERALAALAAGEPDADVVTGSIVDGKVAFLFSGQGAQRLGMGRELYGTSEVFAAAFDAVLAELDPGLRDVIWGDDADALNRTGNTQPALFAIEVALFRLAASAGIEPDFVAGHSIGEIAAAHVAGVLSLADAARLVTARGRLMQALPEGGAMIALQATEAEVTPLLTEDVSIAAVNGPQAVVVSGAEAAVTAIAAHFADRKTKRLPVSHAFHSPLMAPMLDEFRAVVEGLTFAEPAIPVVSTLTGGEADLTEPEYWVRHVREAVRFADGVASLREAGVRTFVELGPDGALSALVEGAIPLLRKNLDEPRAVRNALARLHVTGTPVAWDFPGARLVDLPTYPFQHKHFWLTPGETGGDAVAFGQGVGTHPLLGATLTLPDGAFVATGRLSPHSHPWLADHVVLGTVILPATAYIDLALHIGDGDGLAELTLAAPLVVPEQGAVAIRLYVGPPGEDGRRALRLDSRPDGEDDWTAHASGFLGTDAGEAPQPLTEWPPAGAEPVSLDGLYDRIADSGLTYGPAFRGVRAVWRGDDEIFAEVSLPEHVRPDGFGVHPALLDAALHPAVGIPGLLAEAADAGLPFSWTGVRLHRGGADTLRVRLGATGTRGLRVEVADSEGNPVASAESLVSRPLSPELLAGPRAKNTLFTVDWVPVQSTSFPRGRVALATSDDDPACAFADLGSFANLPALLAELAELPAPSMVFTSLPADDPHAAAEQALHLVQAWLADARLVDAQLVFVTSGAVATSAGEDVPDLAHATVWGLVRSAQSEHPGRFVLLDTDGAAPAFAADEPQLAVRGSRTLAPRLAKAEASEVDSWPTDGPVLITGGTGGLGSIVARHLVDHGVKHLVLASRRGPDAPGAEELLALEAEVEIVACDVADRAAVEKLMTAHEFAAIVHTAGVLDDGLVTSLTPESLHQVLSAKVDAVRNLHDLAGDVGAFVLFSSASGVLGSPGQANYAAANAYVDALAQHRRAQGQPAISLAWGSWEHTGGGMTSTLGDADRGRINRNGVLPLSIEDGLSLLDTALSSERPLLVPMHLDLPTLRAKAGDGVPPLLRGLIRTPRKDPALSRESAASVLGRLAGLAGDERAKALLDLVRTQAALALGHSGPADVGAERGFLDLGFDSLTAVELRNQLDAATGLRLPATLIFDYPNPAALAKFLDTALPSAEAEAGGALRAALDGVEGLLKAVDAEEAQRAAARLRALAARFSGSTPDELESATAEELFDLLDTELDS</sequence>
<dbReference type="SUPFAM" id="SSF52151">
    <property type="entry name" value="FabD/lysophospholipase-like"/>
    <property type="match status" value="1"/>
</dbReference>
<evidence type="ECO:0000256" key="1">
    <source>
        <dbReference type="ARBA" id="ARBA00001957"/>
    </source>
</evidence>
<dbReference type="InterPro" id="IPR015083">
    <property type="entry name" value="NorB/c/GfsB-D-like_docking"/>
</dbReference>
<keyword evidence="7" id="KW-0511">Multifunctional enzyme</keyword>
<feature type="active site" description="Proton acceptor; for dehydratase activity" evidence="9">
    <location>
        <position position="931"/>
    </location>
</feature>
<dbReference type="InterPro" id="IPR016039">
    <property type="entry name" value="Thiolase-like"/>
</dbReference>
<dbReference type="InterPro" id="IPR020807">
    <property type="entry name" value="PKS_DH"/>
</dbReference>
<dbReference type="Pfam" id="PF00550">
    <property type="entry name" value="PP-binding"/>
    <property type="match status" value="1"/>
</dbReference>
<name>A0ABY8XR15_9PSEU</name>
<dbReference type="PANTHER" id="PTHR43775">
    <property type="entry name" value="FATTY ACID SYNTHASE"/>
    <property type="match status" value="1"/>
</dbReference>
<dbReference type="Pfam" id="PF08990">
    <property type="entry name" value="Docking"/>
    <property type="match status" value="1"/>
</dbReference>
<dbReference type="Pfam" id="PF14765">
    <property type="entry name" value="PS-DH"/>
    <property type="match status" value="1"/>
</dbReference>
<evidence type="ECO:0000256" key="6">
    <source>
        <dbReference type="ARBA" id="ARBA00023194"/>
    </source>
</evidence>
<dbReference type="PROSITE" id="PS00012">
    <property type="entry name" value="PHOSPHOPANTETHEINE"/>
    <property type="match status" value="1"/>
</dbReference>
<dbReference type="PROSITE" id="PS50075">
    <property type="entry name" value="CARRIER"/>
    <property type="match status" value="1"/>
</dbReference>
<dbReference type="InterPro" id="IPR036299">
    <property type="entry name" value="Polyketide_synth_docking_sf"/>
</dbReference>
<dbReference type="SMART" id="SM00823">
    <property type="entry name" value="PKS_PP"/>
    <property type="match status" value="1"/>
</dbReference>
<dbReference type="SUPFAM" id="SSF55048">
    <property type="entry name" value="Probable ACP-binding domain of malonyl-CoA ACP transacylase"/>
    <property type="match status" value="1"/>
</dbReference>
<dbReference type="InterPro" id="IPR014043">
    <property type="entry name" value="Acyl_transferase_dom"/>
</dbReference>
<dbReference type="InterPro" id="IPR013968">
    <property type="entry name" value="PKS_KR"/>
</dbReference>
<feature type="region of interest" description="C-terminal hotdog fold" evidence="9">
    <location>
        <begin position="1030"/>
        <end position="1168"/>
    </location>
</feature>
<dbReference type="CDD" id="cd08956">
    <property type="entry name" value="KR_3_FAS_SDR_x"/>
    <property type="match status" value="1"/>
</dbReference>
<evidence type="ECO:0000313" key="14">
    <source>
        <dbReference type="EMBL" id="WIV58079.1"/>
    </source>
</evidence>
<dbReference type="SUPFAM" id="SSF101173">
    <property type="entry name" value="Docking domain B of the erythromycin polyketide synthase (DEBS)"/>
    <property type="match status" value="1"/>
</dbReference>
<evidence type="ECO:0000256" key="5">
    <source>
        <dbReference type="ARBA" id="ARBA00022679"/>
    </source>
</evidence>
<dbReference type="InterPro" id="IPR057326">
    <property type="entry name" value="KR_dom"/>
</dbReference>
<dbReference type="CDD" id="cd00833">
    <property type="entry name" value="PKS"/>
    <property type="match status" value="1"/>
</dbReference>
<dbReference type="InterPro" id="IPR050091">
    <property type="entry name" value="PKS_NRPS_Biosynth_Enz"/>
</dbReference>
<dbReference type="Pfam" id="PF02801">
    <property type="entry name" value="Ketoacyl-synt_C"/>
    <property type="match status" value="1"/>
</dbReference>
<keyword evidence="10" id="KW-0175">Coiled coil</keyword>
<dbReference type="Gene3D" id="3.40.47.10">
    <property type="match status" value="1"/>
</dbReference>
<dbReference type="SMART" id="SM01294">
    <property type="entry name" value="PKS_PP_betabranch"/>
    <property type="match status" value="1"/>
</dbReference>
<dbReference type="InterPro" id="IPR016036">
    <property type="entry name" value="Malonyl_transacylase_ACP-bd"/>
</dbReference>
<feature type="domain" description="PKS/mFAS DH" evidence="13">
    <location>
        <begin position="900"/>
        <end position="1168"/>
    </location>
</feature>
<feature type="domain" description="Carrier" evidence="11">
    <location>
        <begin position="1621"/>
        <end position="1696"/>
    </location>
</feature>
<dbReference type="SMART" id="SM00827">
    <property type="entry name" value="PKS_AT"/>
    <property type="match status" value="1"/>
</dbReference>
<dbReference type="InterPro" id="IPR049900">
    <property type="entry name" value="PKS_mFAS_DH"/>
</dbReference>
<evidence type="ECO:0000259" key="11">
    <source>
        <dbReference type="PROSITE" id="PS50075"/>
    </source>
</evidence>
<evidence type="ECO:0000256" key="8">
    <source>
        <dbReference type="ARBA" id="ARBA00023315"/>
    </source>
</evidence>
<dbReference type="InterPro" id="IPR018201">
    <property type="entry name" value="Ketoacyl_synth_AS"/>
</dbReference>
<keyword evidence="6" id="KW-0045">Antibiotic biosynthesis</keyword>
<protein>
    <submittedName>
        <fullName evidence="14">Type I polyketide synthase</fullName>
    </submittedName>
</protein>
<dbReference type="Pfam" id="PF00698">
    <property type="entry name" value="Acyl_transf_1"/>
    <property type="match status" value="1"/>
</dbReference>
<dbReference type="InterPro" id="IPR032821">
    <property type="entry name" value="PKS_assoc"/>
</dbReference>
<dbReference type="InterPro" id="IPR020841">
    <property type="entry name" value="PKS_Beta-ketoAc_synthase_dom"/>
</dbReference>
<evidence type="ECO:0000256" key="7">
    <source>
        <dbReference type="ARBA" id="ARBA00023268"/>
    </source>
</evidence>
<dbReference type="InterPro" id="IPR009081">
    <property type="entry name" value="PP-bd_ACP"/>
</dbReference>
<evidence type="ECO:0000259" key="12">
    <source>
        <dbReference type="PROSITE" id="PS52004"/>
    </source>
</evidence>
<feature type="active site" description="Proton donor; for dehydratase activity" evidence="9">
    <location>
        <position position="1089"/>
    </location>
</feature>
<feature type="coiled-coil region" evidence="10">
    <location>
        <begin position="4"/>
        <end position="31"/>
    </location>
</feature>
<dbReference type="PROSITE" id="PS52019">
    <property type="entry name" value="PKS_MFAS_DH"/>
    <property type="match status" value="1"/>
</dbReference>
<evidence type="ECO:0000256" key="3">
    <source>
        <dbReference type="ARBA" id="ARBA00022450"/>
    </source>
</evidence>
<reference evidence="14 15" key="1">
    <citation type="submission" date="2023-06" db="EMBL/GenBank/DDBJ databases">
        <authorList>
            <person name="Oyuntsetseg B."/>
            <person name="Kim S.B."/>
        </authorList>
    </citation>
    <scope>NUCLEOTIDE SEQUENCE [LARGE SCALE GENOMIC DNA]</scope>
    <source>
        <strain evidence="14 15">2-2</strain>
    </source>
</reference>
<feature type="region of interest" description="N-terminal hotdog fold" evidence="9">
    <location>
        <begin position="900"/>
        <end position="1018"/>
    </location>
</feature>
<keyword evidence="8" id="KW-0012">Acyltransferase</keyword>
<evidence type="ECO:0000259" key="13">
    <source>
        <dbReference type="PROSITE" id="PS52019"/>
    </source>
</evidence>
<dbReference type="InterPro" id="IPR049551">
    <property type="entry name" value="PKS_DH_C"/>
</dbReference>
<dbReference type="SMART" id="SM00822">
    <property type="entry name" value="PKS_KR"/>
    <property type="match status" value="1"/>
</dbReference>
<dbReference type="InterPro" id="IPR014030">
    <property type="entry name" value="Ketoacyl_synth_N"/>
</dbReference>
<dbReference type="Pfam" id="PF22953">
    <property type="entry name" value="SpnB_Rossmann"/>
    <property type="match status" value="1"/>
</dbReference>
<dbReference type="Pfam" id="PF08659">
    <property type="entry name" value="KR"/>
    <property type="match status" value="1"/>
</dbReference>
<dbReference type="Pfam" id="PF21089">
    <property type="entry name" value="PKS_DH_N"/>
    <property type="match status" value="1"/>
</dbReference>
<evidence type="ECO:0000256" key="10">
    <source>
        <dbReference type="SAM" id="Coils"/>
    </source>
</evidence>
<dbReference type="Pfam" id="PF16197">
    <property type="entry name" value="KAsynt_C_assoc"/>
    <property type="match status" value="1"/>
</dbReference>
<dbReference type="InterPro" id="IPR036291">
    <property type="entry name" value="NAD(P)-bd_dom_sf"/>
</dbReference>
<dbReference type="Proteomes" id="UP001227101">
    <property type="component" value="Chromosome"/>
</dbReference>
<dbReference type="Gene3D" id="3.30.70.3290">
    <property type="match status" value="1"/>
</dbReference>
<dbReference type="InterPro" id="IPR016035">
    <property type="entry name" value="Acyl_Trfase/lysoPLipase"/>
</dbReference>
<dbReference type="InterPro" id="IPR036736">
    <property type="entry name" value="ACP-like_sf"/>
</dbReference>
<evidence type="ECO:0000256" key="4">
    <source>
        <dbReference type="ARBA" id="ARBA00022553"/>
    </source>
</evidence>
<dbReference type="PROSITE" id="PS52004">
    <property type="entry name" value="KS3_2"/>
    <property type="match status" value="1"/>
</dbReference>
<accession>A0ABY8XR15</accession>
<dbReference type="SMART" id="SM00826">
    <property type="entry name" value="PKS_DH"/>
    <property type="match status" value="1"/>
</dbReference>
<dbReference type="PROSITE" id="PS00606">
    <property type="entry name" value="KS3_1"/>
    <property type="match status" value="1"/>
</dbReference>
<keyword evidence="5" id="KW-0808">Transferase</keyword>
<keyword evidence="15" id="KW-1185">Reference proteome</keyword>
<evidence type="ECO:0000313" key="15">
    <source>
        <dbReference type="Proteomes" id="UP001227101"/>
    </source>
</evidence>
<dbReference type="InterPro" id="IPR049552">
    <property type="entry name" value="PKS_DH_N"/>
</dbReference>
<dbReference type="SUPFAM" id="SSF53901">
    <property type="entry name" value="Thiolase-like"/>
    <property type="match status" value="1"/>
</dbReference>
<dbReference type="Gene3D" id="6.10.40.10">
    <property type="match status" value="1"/>
</dbReference>
<gene>
    <name evidence="14" type="ORF">QP939_05265</name>
</gene>
<dbReference type="Gene3D" id="1.10.1200.10">
    <property type="entry name" value="ACP-like"/>
    <property type="match status" value="1"/>
</dbReference>
<evidence type="ECO:0000256" key="9">
    <source>
        <dbReference type="PROSITE-ProRule" id="PRU01363"/>
    </source>
</evidence>
<dbReference type="InterPro" id="IPR042104">
    <property type="entry name" value="PKS_dehydratase_sf"/>
</dbReference>
<dbReference type="EMBL" id="CP127173">
    <property type="protein sequence ID" value="WIV58079.1"/>
    <property type="molecule type" value="Genomic_DNA"/>
</dbReference>
<proteinExistence type="predicted"/>
<dbReference type="Gene3D" id="3.10.129.110">
    <property type="entry name" value="Polyketide synthase dehydratase"/>
    <property type="match status" value="1"/>
</dbReference>
<dbReference type="Gene3D" id="3.40.366.10">
    <property type="entry name" value="Malonyl-Coenzyme A Acyl Carrier Protein, domain 2"/>
    <property type="match status" value="1"/>
</dbReference>
<keyword evidence="4" id="KW-0597">Phosphoprotein</keyword>
<dbReference type="Gene3D" id="3.40.50.720">
    <property type="entry name" value="NAD(P)-binding Rossmann-like Domain"/>
    <property type="match status" value="1"/>
</dbReference>
<dbReference type="PANTHER" id="PTHR43775:SF51">
    <property type="entry name" value="INACTIVE PHENOLPHTHIOCEROL SYNTHESIS POLYKETIDE SYNTHASE TYPE I PKS1-RELATED"/>
    <property type="match status" value="1"/>
</dbReference>
<comment type="cofactor">
    <cofactor evidence="1">
        <name>pantetheine 4'-phosphate</name>
        <dbReference type="ChEBI" id="CHEBI:47942"/>
    </cofactor>
</comment>